<evidence type="ECO:0000313" key="4">
    <source>
        <dbReference type="EMBL" id="MTD52957.1"/>
    </source>
</evidence>
<dbReference type="InterPro" id="IPR050268">
    <property type="entry name" value="NADH-dep_flavin_reductase"/>
</dbReference>
<dbReference type="AlphaFoldDB" id="A0A6N7YJ91"/>
<evidence type="ECO:0000256" key="2">
    <source>
        <dbReference type="ARBA" id="ARBA00023002"/>
    </source>
</evidence>
<accession>A0A6N7YJ91</accession>
<name>A0A6N7YJ91_9PSEU</name>
<evidence type="ECO:0000259" key="3">
    <source>
        <dbReference type="SMART" id="SM00903"/>
    </source>
</evidence>
<dbReference type="InterPro" id="IPR012349">
    <property type="entry name" value="Split_barrel_FMN-bd"/>
</dbReference>
<dbReference type="Gene3D" id="2.30.110.10">
    <property type="entry name" value="Electron Transport, Fmn-binding Protein, Chain A"/>
    <property type="match status" value="1"/>
</dbReference>
<proteinExistence type="inferred from homology"/>
<dbReference type="SMART" id="SM00903">
    <property type="entry name" value="Flavin_Reduct"/>
    <property type="match status" value="1"/>
</dbReference>
<gene>
    <name evidence="4" type="ORF">GKO32_03055</name>
</gene>
<comment type="caution">
    <text evidence="4">The sequence shown here is derived from an EMBL/GenBank/DDBJ whole genome shotgun (WGS) entry which is preliminary data.</text>
</comment>
<dbReference type="GO" id="GO:0042602">
    <property type="term" value="F:riboflavin reductase (NADPH) activity"/>
    <property type="evidence" value="ECO:0007669"/>
    <property type="project" value="TreeGrafter"/>
</dbReference>
<dbReference type="InterPro" id="IPR002563">
    <property type="entry name" value="Flavin_Rdtase-like_dom"/>
</dbReference>
<dbReference type="OrthoDB" id="9792858at2"/>
<keyword evidence="2" id="KW-0560">Oxidoreductase</keyword>
<dbReference type="Pfam" id="PF01613">
    <property type="entry name" value="Flavin_Reduct"/>
    <property type="match status" value="1"/>
</dbReference>
<sequence length="380" mass="40757">MSELAPAVIDSGRFRRVLGQYPTGVCVVTTMGPDGHPVGMTVGSFTSVSLDPPLVAFLPTKDSRVFAAITKAGRFAVNVLAGDQVAVCRQFASRERDKFRSVRWRASALGSPVLADVVAWIDCRLDTVFEVGDHVMVVGAVEGLDVERAAAPLMFFQGGYGRFSALSIVTEDDLGAHLRLAELARPKLEWLSGHFGVQAAASALVGEQVIQLAWVGAGDADLVGVRLPFVAPFGLAFAAWEPEPVRDKWFGPHGATVRQVLLDELERARNQGWTAIPDHGKLRDIESSIARIATAGRLPEAIRELDDQITGFAQEYAVLSGDRPRGLSVPVFDHTGRVALALTAQRLPAMDRELLDRCRAALVAAGRELTDAIHGAPPAG</sequence>
<evidence type="ECO:0000313" key="5">
    <source>
        <dbReference type="Proteomes" id="UP000440096"/>
    </source>
</evidence>
<dbReference type="SUPFAM" id="SSF55781">
    <property type="entry name" value="GAF domain-like"/>
    <property type="match status" value="1"/>
</dbReference>
<dbReference type="InterPro" id="IPR029016">
    <property type="entry name" value="GAF-like_dom_sf"/>
</dbReference>
<reference evidence="4 5" key="1">
    <citation type="submission" date="2019-11" db="EMBL/GenBank/DDBJ databases">
        <title>Draft genome of Amycolatopsis RM579.</title>
        <authorList>
            <person name="Duangmal K."/>
            <person name="Mingma R."/>
        </authorList>
    </citation>
    <scope>NUCLEOTIDE SEQUENCE [LARGE SCALE GENOMIC DNA]</scope>
    <source>
        <strain evidence="4 5">RM579</strain>
    </source>
</reference>
<organism evidence="4 5">
    <name type="scientific">Amycolatopsis pithecellobii</name>
    <dbReference type="NCBI Taxonomy" id="664692"/>
    <lineage>
        <taxon>Bacteria</taxon>
        <taxon>Bacillati</taxon>
        <taxon>Actinomycetota</taxon>
        <taxon>Actinomycetes</taxon>
        <taxon>Pseudonocardiales</taxon>
        <taxon>Pseudonocardiaceae</taxon>
        <taxon>Amycolatopsis</taxon>
    </lineage>
</organism>
<dbReference type="Gene3D" id="3.30.450.40">
    <property type="match status" value="1"/>
</dbReference>
<comment type="similarity">
    <text evidence="1">Belongs to the non-flavoprotein flavin reductase family.</text>
</comment>
<dbReference type="GO" id="GO:0010181">
    <property type="term" value="F:FMN binding"/>
    <property type="evidence" value="ECO:0007669"/>
    <property type="project" value="InterPro"/>
</dbReference>
<dbReference type="RefSeq" id="WP_154755216.1">
    <property type="nucleotide sequence ID" value="NZ_WMBA01000003.1"/>
</dbReference>
<dbReference type="Proteomes" id="UP000440096">
    <property type="component" value="Unassembled WGS sequence"/>
</dbReference>
<protein>
    <submittedName>
        <fullName evidence="4">Flavin reductase</fullName>
    </submittedName>
</protein>
<dbReference type="EMBL" id="WMBA01000003">
    <property type="protein sequence ID" value="MTD52957.1"/>
    <property type="molecule type" value="Genomic_DNA"/>
</dbReference>
<evidence type="ECO:0000256" key="1">
    <source>
        <dbReference type="ARBA" id="ARBA00008898"/>
    </source>
</evidence>
<feature type="domain" description="Flavin reductase like" evidence="3">
    <location>
        <begin position="18"/>
        <end position="162"/>
    </location>
</feature>
<keyword evidence="5" id="KW-1185">Reference proteome</keyword>
<dbReference type="SUPFAM" id="SSF50475">
    <property type="entry name" value="FMN-binding split barrel"/>
    <property type="match status" value="1"/>
</dbReference>
<dbReference type="PANTHER" id="PTHR30466">
    <property type="entry name" value="FLAVIN REDUCTASE"/>
    <property type="match status" value="1"/>
</dbReference>
<dbReference type="PANTHER" id="PTHR30466:SF11">
    <property type="entry name" value="FLAVIN-DEPENDENT MONOOXYGENASE, REDUCTASE SUBUNIT HSAB"/>
    <property type="match status" value="1"/>
</dbReference>